<evidence type="ECO:0000256" key="1">
    <source>
        <dbReference type="SAM" id="SignalP"/>
    </source>
</evidence>
<evidence type="ECO:0000313" key="3">
    <source>
        <dbReference type="EMBL" id="WGK69648.1"/>
    </source>
</evidence>
<organism evidence="3 4">
    <name type="scientific">Candidatus Haliotispira prima</name>
    <dbReference type="NCBI Taxonomy" id="3034016"/>
    <lineage>
        <taxon>Bacteria</taxon>
        <taxon>Pseudomonadati</taxon>
        <taxon>Spirochaetota</taxon>
        <taxon>Spirochaetia</taxon>
        <taxon>Spirochaetales</taxon>
        <taxon>Spirochaetaceae</taxon>
        <taxon>Candidatus Haliotispira</taxon>
    </lineage>
</organism>
<reference evidence="3 4" key="1">
    <citation type="submission" date="2023-04" db="EMBL/GenBank/DDBJ databases">
        <title>Spirochaete genome identified in red abalone sample constitutes a novel genus.</title>
        <authorList>
            <person name="Sharma S.P."/>
            <person name="Purcell C.M."/>
            <person name="Hyde J.R."/>
            <person name="Severin A.J."/>
        </authorList>
    </citation>
    <scope>NUCLEOTIDE SEQUENCE [LARGE SCALE GENOMIC DNA]</scope>
    <source>
        <strain evidence="3 4">SP-2023</strain>
    </source>
</reference>
<dbReference type="InterPro" id="IPR051548">
    <property type="entry name" value="Grx-like_ET"/>
</dbReference>
<feature type="signal peptide" evidence="1">
    <location>
        <begin position="1"/>
        <end position="23"/>
    </location>
</feature>
<dbReference type="EMBL" id="CP123443">
    <property type="protein sequence ID" value="WGK69648.1"/>
    <property type="molecule type" value="Genomic_DNA"/>
</dbReference>
<feature type="chain" id="PRO_5045426747" evidence="1">
    <location>
        <begin position="24"/>
        <end position="275"/>
    </location>
</feature>
<keyword evidence="4" id="KW-1185">Reference proteome</keyword>
<dbReference type="Pfam" id="PF04784">
    <property type="entry name" value="DUF547"/>
    <property type="match status" value="1"/>
</dbReference>
<evidence type="ECO:0000313" key="4">
    <source>
        <dbReference type="Proteomes" id="UP001228690"/>
    </source>
</evidence>
<feature type="domain" description="DUF547" evidence="2">
    <location>
        <begin position="92"/>
        <end position="205"/>
    </location>
</feature>
<gene>
    <name evidence="3" type="ORF">P0082_01950</name>
</gene>
<dbReference type="Proteomes" id="UP001228690">
    <property type="component" value="Chromosome"/>
</dbReference>
<dbReference type="RefSeq" id="WP_326927834.1">
    <property type="nucleotide sequence ID" value="NZ_CP123443.1"/>
</dbReference>
<proteinExistence type="predicted"/>
<keyword evidence="1" id="KW-0732">Signal</keyword>
<dbReference type="InterPro" id="IPR006869">
    <property type="entry name" value="DUF547"/>
</dbReference>
<name>A0ABY8MIC7_9SPIO</name>
<dbReference type="PANTHER" id="PTHR34386:SF1">
    <property type="entry name" value="GLUTAREDOXIN-LIKE PROTEIN NRDH"/>
    <property type="match status" value="1"/>
</dbReference>
<accession>A0ABY8MIC7</accession>
<dbReference type="PANTHER" id="PTHR34386">
    <property type="entry name" value="GLUTAREDOXIN"/>
    <property type="match status" value="1"/>
</dbReference>
<sequence length="275" mass="31636">MKPFKLIVFGLLTLHSLAVGLFAADFDAKHWNKHNESNTKDIDHRNWEDLLSRYVVEDRSGVNLVQYAKFTEPDKEKLNGYIEGLEKITVTGYSRSAQLAYWINLYNSVTWKVIIDHYPVSSIKKIRISPGLFSVGPWGKKLVRIENQDLSLDDIEHKIIRPIWSDDRIHYAVNCASIGCPNIVLRAYTRENTESLLDKARTGYINHSRGVQVQENGSLRVSSLFKWYQTDFAPDKAGLIAYFKRHAKGTLAQELQKVSENGRISYDYDWSLNQP</sequence>
<evidence type="ECO:0000259" key="2">
    <source>
        <dbReference type="Pfam" id="PF04784"/>
    </source>
</evidence>
<protein>
    <submittedName>
        <fullName evidence="3">DUF547 domain-containing protein</fullName>
    </submittedName>
</protein>